<comment type="caution">
    <text evidence="2">The sequence shown here is derived from an EMBL/GenBank/DDBJ whole genome shotgun (WGS) entry which is preliminary data.</text>
</comment>
<evidence type="ECO:0000256" key="1">
    <source>
        <dbReference type="SAM" id="MobiDB-lite"/>
    </source>
</evidence>
<feature type="region of interest" description="Disordered" evidence="1">
    <location>
        <begin position="122"/>
        <end position="142"/>
    </location>
</feature>
<organism evidence="2 3">
    <name type="scientific">Sinomonas terrae</name>
    <dbReference type="NCBI Taxonomy" id="2908838"/>
    <lineage>
        <taxon>Bacteria</taxon>
        <taxon>Bacillati</taxon>
        <taxon>Actinomycetota</taxon>
        <taxon>Actinomycetes</taxon>
        <taxon>Micrococcales</taxon>
        <taxon>Micrococcaceae</taxon>
        <taxon>Sinomonas</taxon>
    </lineage>
</organism>
<proteinExistence type="predicted"/>
<sequence>MGAFGLFRPARAAGPPPAAEAGGSGPSRPGPAAVPVIDGGREEQARRYPEYAILRDAMALLAASPAATPAARRLASQAEGADEQAQASALTAALGLLGPALGQFTYQERQLLELARIAARHYRRARSRPHPDQGGTGRVPAE</sequence>
<feature type="compositionally biased region" description="Low complexity" evidence="1">
    <location>
        <begin position="26"/>
        <end position="36"/>
    </location>
</feature>
<dbReference type="EMBL" id="JAKZBV010000001">
    <property type="protein sequence ID" value="MCH6472087.1"/>
    <property type="molecule type" value="Genomic_DNA"/>
</dbReference>
<dbReference type="Proteomes" id="UP001202922">
    <property type="component" value="Unassembled WGS sequence"/>
</dbReference>
<feature type="region of interest" description="Disordered" evidence="1">
    <location>
        <begin position="1"/>
        <end position="41"/>
    </location>
</feature>
<evidence type="ECO:0000313" key="3">
    <source>
        <dbReference type="Proteomes" id="UP001202922"/>
    </source>
</evidence>
<keyword evidence="3" id="KW-1185">Reference proteome</keyword>
<name>A0ABS9U5W1_9MICC</name>
<accession>A0ABS9U5W1</accession>
<reference evidence="2 3" key="1">
    <citation type="submission" date="2022-03" db="EMBL/GenBank/DDBJ databases">
        <title>Sinomonas sp. isolated from a soil.</title>
        <authorList>
            <person name="Han J."/>
            <person name="Kim D.-U."/>
        </authorList>
    </citation>
    <scope>NUCLEOTIDE SEQUENCE [LARGE SCALE GENOMIC DNA]</scope>
    <source>
        <strain evidence="2 3">5-5</strain>
    </source>
</reference>
<dbReference type="RefSeq" id="WP_241056000.1">
    <property type="nucleotide sequence ID" value="NZ_JAKZBV010000001.1"/>
</dbReference>
<evidence type="ECO:0000313" key="2">
    <source>
        <dbReference type="EMBL" id="MCH6472087.1"/>
    </source>
</evidence>
<gene>
    <name evidence="2" type="ORF">L0M17_19310</name>
</gene>
<protein>
    <submittedName>
        <fullName evidence="2">Uncharacterized protein</fullName>
    </submittedName>
</protein>